<proteinExistence type="predicted"/>
<evidence type="ECO:0000313" key="2">
    <source>
        <dbReference type="Proteomes" id="UP000095282"/>
    </source>
</evidence>
<dbReference type="InterPro" id="IPR058879">
    <property type="entry name" value="NTF2-like_dom_nem"/>
</dbReference>
<accession>A0A1I7UJM2</accession>
<dbReference type="Proteomes" id="UP000095282">
    <property type="component" value="Unplaced"/>
</dbReference>
<feature type="domain" description="NTF2-like" evidence="1">
    <location>
        <begin position="198"/>
        <end position="263"/>
    </location>
</feature>
<dbReference type="eggNOG" id="KOG4209">
    <property type="taxonomic scope" value="Eukaryota"/>
</dbReference>
<evidence type="ECO:0000313" key="3">
    <source>
        <dbReference type="WBParaSite" id="Csp11.Scaffold629.g9990.t1"/>
    </source>
</evidence>
<dbReference type="STRING" id="1561998.A0A1I7UJM2"/>
<dbReference type="Pfam" id="PF26529">
    <property type="entry name" value="NTF2_2"/>
    <property type="match status" value="2"/>
</dbReference>
<name>A0A1I7UJM2_9PELO</name>
<organism evidence="2 3">
    <name type="scientific">Caenorhabditis tropicalis</name>
    <dbReference type="NCBI Taxonomy" id="1561998"/>
    <lineage>
        <taxon>Eukaryota</taxon>
        <taxon>Metazoa</taxon>
        <taxon>Ecdysozoa</taxon>
        <taxon>Nematoda</taxon>
        <taxon>Chromadorea</taxon>
        <taxon>Rhabditida</taxon>
        <taxon>Rhabditina</taxon>
        <taxon>Rhabditomorpha</taxon>
        <taxon>Rhabditoidea</taxon>
        <taxon>Rhabditidae</taxon>
        <taxon>Peloderinae</taxon>
        <taxon>Caenorhabditis</taxon>
    </lineage>
</organism>
<reference evidence="3" key="1">
    <citation type="submission" date="2016-11" db="UniProtKB">
        <authorList>
            <consortium name="WormBaseParasite"/>
        </authorList>
    </citation>
    <scope>IDENTIFICATION</scope>
</reference>
<protein>
    <submittedName>
        <fullName evidence="3">CrtC domain-containing protein</fullName>
    </submittedName>
</protein>
<evidence type="ECO:0000259" key="1">
    <source>
        <dbReference type="Pfam" id="PF26529"/>
    </source>
</evidence>
<dbReference type="WBParaSite" id="Csp11.Scaffold629.g9990.t1">
    <property type="protein sequence ID" value="Csp11.Scaffold629.g9990.t1"/>
    <property type="gene ID" value="Csp11.Scaffold629.g9990"/>
</dbReference>
<keyword evidence="2" id="KW-1185">Reference proteome</keyword>
<feature type="domain" description="NTF2-like" evidence="1">
    <location>
        <begin position="75"/>
        <end position="197"/>
    </location>
</feature>
<sequence>MEVKFNLTVTDRKFDLTNTLVFEYSMKMDETRPHRGIKTFFWKTHSVKVGGVCPQEGGALVYRPIETTVADFEEFKNHPTARTLLGFFTPLSYQFTDPEQKQIPSFWMTGLEKDRSEMYVCQDPQKEPVKYTEEQFLSWYHRFGIMWHAEKDKEEDFASISVQKIEDNKIVAIVTMKLQIGINPINMGWNFRVSGVKKYYVPDQAVFSPALDSNTVTFKTISQAERNGIETEYENEWKFDVKWDKVDQFYYVEQMKIGCHEKIVDGNYGPTARYADIDYGVP</sequence>
<dbReference type="AlphaFoldDB" id="A0A1I7UJM2"/>